<dbReference type="InterPro" id="IPR011706">
    <property type="entry name" value="Cu-oxidase_C"/>
</dbReference>
<reference evidence="6 8" key="2">
    <citation type="submission" date="2017-12" db="EMBL/GenBank/DDBJ databases">
        <title>Comparative Functional Genomics of Dry Heat Resistant strains isolated from the Viking Spacecraft.</title>
        <authorList>
            <person name="Seuylemezian A."/>
            <person name="Cooper K."/>
            <person name="Vaishampayan P."/>
        </authorList>
    </citation>
    <scope>NUCLEOTIDE SEQUENCE [LARGE SCALE GENOMIC DNA]</scope>
    <source>
        <strain evidence="6 8">ATCC 29669</strain>
    </source>
</reference>
<dbReference type="Pfam" id="PF07731">
    <property type="entry name" value="Cu-oxidase_2"/>
    <property type="match status" value="1"/>
</dbReference>
<keyword evidence="8" id="KW-1185">Reference proteome</keyword>
<protein>
    <submittedName>
        <fullName evidence="5">Copper oxidase</fullName>
    </submittedName>
</protein>
<reference evidence="5 7" key="1">
    <citation type="submission" date="2017-11" db="EMBL/GenBank/DDBJ databases">
        <title>Comparitive Functional Genomics of Dry Heat Resistant strains isolated from the Viking Spacecraft.</title>
        <authorList>
            <person name="Seuylemezian A."/>
            <person name="Cooper K."/>
            <person name="Vaishampayan P."/>
        </authorList>
    </citation>
    <scope>NUCLEOTIDE SEQUENCE [LARGE SCALE GENOMIC DNA]</scope>
    <source>
        <strain evidence="5 7">M4.6</strain>
    </source>
</reference>
<dbReference type="GO" id="GO:0016491">
    <property type="term" value="F:oxidoreductase activity"/>
    <property type="evidence" value="ECO:0007669"/>
    <property type="project" value="UniProtKB-KW"/>
</dbReference>
<evidence type="ECO:0000256" key="3">
    <source>
        <dbReference type="ARBA" id="ARBA00023008"/>
    </source>
</evidence>
<dbReference type="EMBL" id="PGVA01000075">
    <property type="protein sequence ID" value="PLR79763.1"/>
    <property type="molecule type" value="Genomic_DNA"/>
</dbReference>
<evidence type="ECO:0000256" key="2">
    <source>
        <dbReference type="ARBA" id="ARBA00023002"/>
    </source>
</evidence>
<dbReference type="GO" id="GO:0005507">
    <property type="term" value="F:copper ion binding"/>
    <property type="evidence" value="ECO:0007669"/>
    <property type="project" value="InterPro"/>
</dbReference>
<evidence type="ECO:0000256" key="1">
    <source>
        <dbReference type="ARBA" id="ARBA00022723"/>
    </source>
</evidence>
<evidence type="ECO:0000313" key="7">
    <source>
        <dbReference type="Proteomes" id="UP000234951"/>
    </source>
</evidence>
<dbReference type="PANTHER" id="PTHR11709:SF394">
    <property type="entry name" value="FI03373P-RELATED"/>
    <property type="match status" value="1"/>
</dbReference>
<dbReference type="OrthoDB" id="9757546at2"/>
<evidence type="ECO:0000313" key="5">
    <source>
        <dbReference type="EMBL" id="PLR79763.1"/>
    </source>
</evidence>
<gene>
    <name evidence="5" type="ORF">CU635_21355</name>
    <name evidence="6" type="ORF">CVD25_23100</name>
</gene>
<dbReference type="AlphaFoldDB" id="A0A2N5GGA4"/>
<accession>A0A2N5GGA4</accession>
<dbReference type="Proteomes" id="UP000235114">
    <property type="component" value="Unassembled WGS sequence"/>
</dbReference>
<comment type="caution">
    <text evidence="5">The sequence shown here is derived from an EMBL/GenBank/DDBJ whole genome shotgun (WGS) entry which is preliminary data.</text>
</comment>
<name>A0A2N5GGA4_9BACI</name>
<evidence type="ECO:0000259" key="4">
    <source>
        <dbReference type="Pfam" id="PF07731"/>
    </source>
</evidence>
<dbReference type="EMBL" id="PGVD01000114">
    <property type="protein sequence ID" value="PLR88009.1"/>
    <property type="molecule type" value="Genomic_DNA"/>
</dbReference>
<dbReference type="Gene3D" id="2.60.40.420">
    <property type="entry name" value="Cupredoxins - blue copper proteins"/>
    <property type="match status" value="2"/>
</dbReference>
<dbReference type="InterPro" id="IPR008972">
    <property type="entry name" value="Cupredoxin"/>
</dbReference>
<feature type="domain" description="Plastocyanin-like" evidence="4">
    <location>
        <begin position="75"/>
        <end position="178"/>
    </location>
</feature>
<dbReference type="Proteomes" id="UP000234951">
    <property type="component" value="Unassembled WGS sequence"/>
</dbReference>
<keyword evidence="1" id="KW-0479">Metal-binding</keyword>
<dbReference type="SUPFAM" id="SSF49503">
    <property type="entry name" value="Cupredoxins"/>
    <property type="match status" value="2"/>
</dbReference>
<keyword evidence="3" id="KW-0186">Copper</keyword>
<proteinExistence type="predicted"/>
<dbReference type="InterPro" id="IPR045087">
    <property type="entry name" value="Cu-oxidase_fam"/>
</dbReference>
<dbReference type="PANTHER" id="PTHR11709">
    <property type="entry name" value="MULTI-COPPER OXIDASE"/>
    <property type="match status" value="1"/>
</dbReference>
<evidence type="ECO:0000313" key="6">
    <source>
        <dbReference type="EMBL" id="PLR88009.1"/>
    </source>
</evidence>
<sequence>MSVRHYVLLATDGFINLPVSKTICPAQETKQQIYAFGFVGGLFKVDEKIVNPILDWTNRKNWGKLLELKGTGTIPSPLIVGEVEDRIYITLINLGMKERPDLIDDHTIHMHGAHVPSQLDGFPETSFGVPVWTDLTATPPAMTYFFLAENPGTLMYHCHVEASEHIQMGMYGALIIYPSKKSLSLAGIRQSVNKEWFYNGKPQAHIPKTATNKNFAYNDIQTYFDKEYVMLLSDIDSVWHESVHKGSFFNAANFKPDFWLINGRAFPDTLLPHPLSNTNIEFDSNLTRINYESYVHIKTGQQFLLRMINMGYQVVPWHIHGWHFTIIGKDSHIDPFIHLATLLQLDDSSHHALKNKGFTVSIGSGETYDLLLTSNDKRIEYLKYMILGQDGFPSFCSQLKKLNTIDANSIFNIPTEPVKCGSPELINYLKICQQSLTDINDQFFPQFFPMHNHDDYKITNKGIYPGGQLTYIQTDTPDYYVDEKFD</sequence>
<organism evidence="5 7">
    <name type="scientific">Bacillus canaveralius</name>
    <dbReference type="NCBI Taxonomy" id="1403243"/>
    <lineage>
        <taxon>Bacteria</taxon>
        <taxon>Bacillati</taxon>
        <taxon>Bacillota</taxon>
        <taxon>Bacilli</taxon>
        <taxon>Bacillales</taxon>
        <taxon>Bacillaceae</taxon>
        <taxon>Bacillus</taxon>
    </lineage>
</organism>
<dbReference type="RefSeq" id="WP_101579393.1">
    <property type="nucleotide sequence ID" value="NZ_PGVA01000075.1"/>
</dbReference>
<evidence type="ECO:0000313" key="8">
    <source>
        <dbReference type="Proteomes" id="UP000235114"/>
    </source>
</evidence>
<keyword evidence="2" id="KW-0560">Oxidoreductase</keyword>